<dbReference type="InterPro" id="IPR007312">
    <property type="entry name" value="Phosphoesterase"/>
</dbReference>
<comment type="caution">
    <text evidence="3">The sequence shown here is derived from an EMBL/GenBank/DDBJ whole genome shotgun (WGS) entry which is preliminary data.</text>
</comment>
<dbReference type="RefSeq" id="WP_188681547.1">
    <property type="nucleotide sequence ID" value="NZ_BMNY01000002.1"/>
</dbReference>
<organism evidence="3 4">
    <name type="scientific">Thermogymnomonas acidicola</name>
    <dbReference type="NCBI Taxonomy" id="399579"/>
    <lineage>
        <taxon>Archaea</taxon>
        <taxon>Methanobacteriati</taxon>
        <taxon>Thermoplasmatota</taxon>
        <taxon>Thermoplasmata</taxon>
        <taxon>Thermoplasmatales</taxon>
        <taxon>Thermogymnomonas</taxon>
    </lineage>
</organism>
<dbReference type="AlphaFoldDB" id="A0AA37BS70"/>
<proteinExistence type="predicted"/>
<dbReference type="CDD" id="cd16013">
    <property type="entry name" value="AcpA"/>
    <property type="match status" value="1"/>
</dbReference>
<keyword evidence="2" id="KW-0472">Membrane</keyword>
<evidence type="ECO:0000256" key="2">
    <source>
        <dbReference type="SAM" id="Phobius"/>
    </source>
</evidence>
<evidence type="ECO:0008006" key="5">
    <source>
        <dbReference type="Google" id="ProtNLM"/>
    </source>
</evidence>
<keyword evidence="1" id="KW-0378">Hydrolase</keyword>
<evidence type="ECO:0000313" key="4">
    <source>
        <dbReference type="Proteomes" id="UP000632195"/>
    </source>
</evidence>
<protein>
    <recommendedName>
        <fullName evidence="5">Acid phosphatase</fullName>
    </recommendedName>
</protein>
<evidence type="ECO:0000256" key="1">
    <source>
        <dbReference type="ARBA" id="ARBA00022801"/>
    </source>
</evidence>
<feature type="transmembrane region" description="Helical" evidence="2">
    <location>
        <begin position="470"/>
        <end position="488"/>
    </location>
</feature>
<dbReference type="InterPro" id="IPR017850">
    <property type="entry name" value="Alkaline_phosphatase_core_sf"/>
</dbReference>
<keyword evidence="4" id="KW-1185">Reference proteome</keyword>
<sequence length="496" mass="55950">MKWTCILAALLILSAAIPGGLRVQGVHEGYAQAYAAGENSTRTPIRHVVNIFLENHSFDNMFEIFPENRFTGNATLSSQLSRPLNLLNNTSILSMLHQVPYGCFTTPDPYEGYVQYHIDWAHGKMDGFLQGSGPQSLTYYTADQMAPEWDFAEEYAIADNYFAPQISESMPNHLYYIAGFSPVINDYGPPPYVPFSETIFGELQHYGISWGFYIMNASMPFPELAIVQGLAEHRQNIQSWAQFVQEARNGDLPAVSYLYSQGSFDDQGPPDNVLNGELFLLYVVDLLERSPEWNSTAIFITYDEFGGYYDQVPPPSIGGVQLGFRVPLIVISPYAKEDYISGTLMTHTSLIAFIDYNWRLPALNRLVALSNIPIDMFDFTHEYRGNYTARPPIVFGAQEGFPVPETIYFRPVNNTSGYNFTSLFPLEPQIPFSQLPYARYGSSDFNLSRVNSTVFVQKDTYIIPFYEQPLFYGIIVLVQVAVATAGYLRRRGGHGR</sequence>
<dbReference type="GO" id="GO:0042578">
    <property type="term" value="F:phosphoric ester hydrolase activity"/>
    <property type="evidence" value="ECO:0007669"/>
    <property type="project" value="UniProtKB-ARBA"/>
</dbReference>
<name>A0AA37BS70_9ARCH</name>
<dbReference type="Gene3D" id="3.40.720.10">
    <property type="entry name" value="Alkaline Phosphatase, subunit A"/>
    <property type="match status" value="2"/>
</dbReference>
<reference evidence="3" key="2">
    <citation type="submission" date="2022-09" db="EMBL/GenBank/DDBJ databases">
        <authorList>
            <person name="Sun Q."/>
            <person name="Ohkuma M."/>
        </authorList>
    </citation>
    <scope>NUCLEOTIDE SEQUENCE</scope>
    <source>
        <strain evidence="3">JCM 13583</strain>
    </source>
</reference>
<dbReference type="Proteomes" id="UP000632195">
    <property type="component" value="Unassembled WGS sequence"/>
</dbReference>
<gene>
    <name evidence="3" type="ORF">GCM10007108_14300</name>
</gene>
<dbReference type="PANTHER" id="PTHR31956:SF1">
    <property type="entry name" value="NON-SPECIFIC PHOSPHOLIPASE C1"/>
    <property type="match status" value="1"/>
</dbReference>
<dbReference type="PANTHER" id="PTHR31956">
    <property type="entry name" value="NON-SPECIFIC PHOSPHOLIPASE C4-RELATED"/>
    <property type="match status" value="1"/>
</dbReference>
<reference evidence="3" key="1">
    <citation type="journal article" date="2014" name="Int. J. Syst. Evol. Microbiol.">
        <title>Complete genome sequence of Corynebacterium casei LMG S-19264T (=DSM 44701T), isolated from a smear-ripened cheese.</title>
        <authorList>
            <consortium name="US DOE Joint Genome Institute (JGI-PGF)"/>
            <person name="Walter F."/>
            <person name="Albersmeier A."/>
            <person name="Kalinowski J."/>
            <person name="Ruckert C."/>
        </authorList>
    </citation>
    <scope>NUCLEOTIDE SEQUENCE</scope>
    <source>
        <strain evidence="3">JCM 13583</strain>
    </source>
</reference>
<accession>A0AA37BS70</accession>
<keyword evidence="2" id="KW-0812">Transmembrane</keyword>
<dbReference type="Pfam" id="PF04185">
    <property type="entry name" value="Phosphoesterase"/>
    <property type="match status" value="1"/>
</dbReference>
<keyword evidence="2" id="KW-1133">Transmembrane helix</keyword>
<dbReference type="EMBL" id="BMNY01000002">
    <property type="protein sequence ID" value="GGM77282.1"/>
    <property type="molecule type" value="Genomic_DNA"/>
</dbReference>
<evidence type="ECO:0000313" key="3">
    <source>
        <dbReference type="EMBL" id="GGM77282.1"/>
    </source>
</evidence>